<name>A0ABV2Y4J3_9ACTN</name>
<dbReference type="InterPro" id="IPR036704">
    <property type="entry name" value="RraA/RraA-like_sf"/>
</dbReference>
<proteinExistence type="predicted"/>
<keyword evidence="5" id="KW-0520">NAD</keyword>
<evidence type="ECO:0000256" key="4">
    <source>
        <dbReference type="ARBA" id="ARBA00023002"/>
    </source>
</evidence>
<evidence type="ECO:0000256" key="2">
    <source>
        <dbReference type="ARBA" id="ARBA00001946"/>
    </source>
</evidence>
<reference evidence="8 9" key="1">
    <citation type="submission" date="2024-06" db="EMBL/GenBank/DDBJ databases">
        <title>The Natural Products Discovery Center: Release of the First 8490 Sequenced Strains for Exploring Actinobacteria Biosynthetic Diversity.</title>
        <authorList>
            <person name="Kalkreuter E."/>
            <person name="Kautsar S.A."/>
            <person name="Yang D."/>
            <person name="Bader C.D."/>
            <person name="Teijaro C.N."/>
            <person name="Fluegel L."/>
            <person name="Davis C.M."/>
            <person name="Simpson J.R."/>
            <person name="Lauterbach L."/>
            <person name="Steele A.D."/>
            <person name="Gui C."/>
            <person name="Meng S."/>
            <person name="Li G."/>
            <person name="Viehrig K."/>
            <person name="Ye F."/>
            <person name="Su P."/>
            <person name="Kiefer A.F."/>
            <person name="Nichols A."/>
            <person name="Cepeda A.J."/>
            <person name="Yan W."/>
            <person name="Fan B."/>
            <person name="Jiang Y."/>
            <person name="Adhikari A."/>
            <person name="Zheng C.-J."/>
            <person name="Schuster L."/>
            <person name="Cowan T.M."/>
            <person name="Smanski M.J."/>
            <person name="Chevrette M.G."/>
            <person name="De Carvalho L.P.S."/>
            <person name="Shen B."/>
        </authorList>
    </citation>
    <scope>NUCLEOTIDE SEQUENCE [LARGE SCALE GENOMIC DNA]</scope>
    <source>
        <strain evidence="8 9">NPDC019583</strain>
    </source>
</reference>
<dbReference type="RefSeq" id="WP_359792811.1">
    <property type="nucleotide sequence ID" value="NZ_JBEYBN010000067.1"/>
</dbReference>
<comment type="cofactor">
    <cofactor evidence="1">
        <name>Mn(2+)</name>
        <dbReference type="ChEBI" id="CHEBI:29035"/>
    </cofactor>
</comment>
<sequence length="603" mass="64242">MKPTPTKSVAVLPGDGIGPEVVSAALDTVEKLGLPLDFRLGDIGWDCWRQEGDPVPQRTWKLLEETDTCLLGAITSKPLRETEAELDPSLRGTGLTYVSPVLQLRQRLGLYANIRPVTDLDQGRFDFTVIRENTEGLYAGIDVHGLDEPLWNAVRHHPNAAASGPEDTSLTLRLQTRHGIDRLLRFGFAHAEAHGKRLLTVVDKPMVLRNSGNLLRERLELIARDHPDIETEILNVDAVALWMVRRPERFGVLVAENMFGDILSDLGAGVMGGLGLAPSGNIGDHGSYFEPVHGSAPGMVGQDKANPMAMLLTVAQMLDHLGFDVPGEELRDAVRTVARARTTVTYDLGGTAGTREVARAVADRLGRKEADPAEDTVVPEDVVDRLARLDTASVSDALDSLGVGGVLAGLSARVPGARTAGLAYTVTYRPVGGDGQGFRNAANYLDDVPAGSFVVVDNAGSTTCTNWGSLLTSVARSRGVRGTAVHGSARDIDEIRAAGYPLFSTGATMVSGKNRVELAATGRPVTVGDVTVRPGDVVVADDNGVLVVPAAHAAEVADRAERVERTETAIAEAVGGGLRLDEARKRFGYARPWEGPARQTADA</sequence>
<keyword evidence="4" id="KW-0560">Oxidoreductase</keyword>
<organism evidence="8 9">
    <name type="scientific">Streptomyces olindensis</name>
    <dbReference type="NCBI Taxonomy" id="358823"/>
    <lineage>
        <taxon>Bacteria</taxon>
        <taxon>Bacillati</taxon>
        <taxon>Actinomycetota</taxon>
        <taxon>Actinomycetes</taxon>
        <taxon>Kitasatosporales</taxon>
        <taxon>Streptomycetaceae</taxon>
        <taxon>Streptomyces</taxon>
    </lineage>
</organism>
<feature type="domain" description="Isopropylmalate dehydrogenase-like" evidence="7">
    <location>
        <begin position="8"/>
        <end position="361"/>
    </location>
</feature>
<dbReference type="Gene3D" id="3.40.718.10">
    <property type="entry name" value="Isopropylmalate Dehydrogenase"/>
    <property type="match status" value="1"/>
</dbReference>
<dbReference type="SUPFAM" id="SSF89562">
    <property type="entry name" value="RraA-like"/>
    <property type="match status" value="1"/>
</dbReference>
<accession>A0ABV2Y4J3</accession>
<dbReference type="PANTHER" id="PTHR43275:SF1">
    <property type="entry name" value="D-MALATE DEHYDROGENASE [DECARBOXYLATING]"/>
    <property type="match status" value="1"/>
</dbReference>
<dbReference type="Proteomes" id="UP001550603">
    <property type="component" value="Unassembled WGS sequence"/>
</dbReference>
<dbReference type="InterPro" id="IPR005493">
    <property type="entry name" value="RraA/RraA-like"/>
</dbReference>
<evidence type="ECO:0000313" key="8">
    <source>
        <dbReference type="EMBL" id="MEU2271183.1"/>
    </source>
</evidence>
<dbReference type="Pfam" id="PF00180">
    <property type="entry name" value="Iso_dh"/>
    <property type="match status" value="1"/>
</dbReference>
<keyword evidence="6" id="KW-0464">Manganese</keyword>
<evidence type="ECO:0000259" key="7">
    <source>
        <dbReference type="SMART" id="SM01329"/>
    </source>
</evidence>
<dbReference type="SMART" id="SM01329">
    <property type="entry name" value="Iso_dh"/>
    <property type="match status" value="1"/>
</dbReference>
<dbReference type="PROSITE" id="PS00470">
    <property type="entry name" value="IDH_IMDH"/>
    <property type="match status" value="1"/>
</dbReference>
<evidence type="ECO:0000256" key="1">
    <source>
        <dbReference type="ARBA" id="ARBA00001936"/>
    </source>
</evidence>
<keyword evidence="3" id="KW-0479">Metal-binding</keyword>
<gene>
    <name evidence="8" type="ORF">ABZ568_33155</name>
</gene>
<dbReference type="PANTHER" id="PTHR43275">
    <property type="entry name" value="D-MALATE DEHYDROGENASE [DECARBOXYLATING]"/>
    <property type="match status" value="1"/>
</dbReference>
<dbReference type="Gene3D" id="3.50.30.40">
    <property type="entry name" value="Ribonuclease E inhibitor RraA/RraA-like"/>
    <property type="match status" value="1"/>
</dbReference>
<dbReference type="InterPro" id="IPR024084">
    <property type="entry name" value="IsoPropMal-DH-like_dom"/>
</dbReference>
<dbReference type="InterPro" id="IPR050501">
    <property type="entry name" value="ICDH/IPMDH"/>
</dbReference>
<evidence type="ECO:0000256" key="5">
    <source>
        <dbReference type="ARBA" id="ARBA00023027"/>
    </source>
</evidence>
<dbReference type="SUPFAM" id="SSF53659">
    <property type="entry name" value="Isocitrate/Isopropylmalate dehydrogenase-like"/>
    <property type="match status" value="1"/>
</dbReference>
<dbReference type="Pfam" id="PF03737">
    <property type="entry name" value="RraA-like"/>
    <property type="match status" value="1"/>
</dbReference>
<dbReference type="InterPro" id="IPR019818">
    <property type="entry name" value="IsoCit/isopropylmalate_DH_CS"/>
</dbReference>
<comment type="caution">
    <text evidence="8">The sequence shown here is derived from an EMBL/GenBank/DDBJ whole genome shotgun (WGS) entry which is preliminary data.</text>
</comment>
<comment type="cofactor">
    <cofactor evidence="2">
        <name>Mg(2+)</name>
        <dbReference type="ChEBI" id="CHEBI:18420"/>
    </cofactor>
</comment>
<evidence type="ECO:0000313" key="9">
    <source>
        <dbReference type="Proteomes" id="UP001550603"/>
    </source>
</evidence>
<evidence type="ECO:0000256" key="3">
    <source>
        <dbReference type="ARBA" id="ARBA00022723"/>
    </source>
</evidence>
<protein>
    <submittedName>
        <fullName evidence="8">Isocitrate/isopropylmalate family dehydrogenase</fullName>
    </submittedName>
</protein>
<dbReference type="CDD" id="cd16841">
    <property type="entry name" value="RraA_family"/>
    <property type="match status" value="1"/>
</dbReference>
<dbReference type="EMBL" id="JBEYBN010000067">
    <property type="protein sequence ID" value="MEU2271183.1"/>
    <property type="molecule type" value="Genomic_DNA"/>
</dbReference>
<evidence type="ECO:0000256" key="6">
    <source>
        <dbReference type="ARBA" id="ARBA00023211"/>
    </source>
</evidence>
<keyword evidence="9" id="KW-1185">Reference proteome</keyword>